<sequence>MAAVVLSPLSRAEPKPCEMEKFGPLPTNSTMPPNPVRTELGKYEKTPAKIFKQVKGSKCINNLWVPPPKDVICNGQGHLYGLKGHLKRRGSNKSLLECMGSCQDRFKCIIVQFQQNKFCDLWGRLPNRTTDQTPGRWYETMCFCNVTERERWDESY</sequence>
<keyword evidence="2" id="KW-1185">Reference proteome</keyword>
<dbReference type="Proteomes" id="UP000266234">
    <property type="component" value="Unassembled WGS sequence"/>
</dbReference>
<name>A0A395SJ09_9HYPO</name>
<gene>
    <name evidence="1" type="ORF">FLONG3_6794</name>
</gene>
<comment type="caution">
    <text evidence="1">The sequence shown here is derived from an EMBL/GenBank/DDBJ whole genome shotgun (WGS) entry which is preliminary data.</text>
</comment>
<reference evidence="1 2" key="1">
    <citation type="journal article" date="2018" name="PLoS Pathog.">
        <title>Evolution of structural diversity of trichothecenes, a family of toxins produced by plant pathogenic and entomopathogenic fungi.</title>
        <authorList>
            <person name="Proctor R.H."/>
            <person name="McCormick S.P."/>
            <person name="Kim H.S."/>
            <person name="Cardoza R.E."/>
            <person name="Stanley A.M."/>
            <person name="Lindo L."/>
            <person name="Kelly A."/>
            <person name="Brown D.W."/>
            <person name="Lee T."/>
            <person name="Vaughan M.M."/>
            <person name="Alexander N.J."/>
            <person name="Busman M."/>
            <person name="Gutierrez S."/>
        </authorList>
    </citation>
    <scope>NUCLEOTIDE SEQUENCE [LARGE SCALE GENOMIC DNA]</scope>
    <source>
        <strain evidence="1 2">NRRL 20695</strain>
    </source>
</reference>
<dbReference type="STRING" id="694270.A0A395SJ09"/>
<dbReference type="EMBL" id="PXOG01000148">
    <property type="protein sequence ID" value="RGP72398.1"/>
    <property type="molecule type" value="Genomic_DNA"/>
</dbReference>
<protein>
    <recommendedName>
        <fullName evidence="3">Apple domain-containing protein</fullName>
    </recommendedName>
</protein>
<evidence type="ECO:0008006" key="3">
    <source>
        <dbReference type="Google" id="ProtNLM"/>
    </source>
</evidence>
<evidence type="ECO:0000313" key="1">
    <source>
        <dbReference type="EMBL" id="RGP72398.1"/>
    </source>
</evidence>
<proteinExistence type="predicted"/>
<accession>A0A395SJ09</accession>
<dbReference type="AlphaFoldDB" id="A0A395SJ09"/>
<evidence type="ECO:0000313" key="2">
    <source>
        <dbReference type="Proteomes" id="UP000266234"/>
    </source>
</evidence>
<organism evidence="1 2">
    <name type="scientific">Fusarium longipes</name>
    <dbReference type="NCBI Taxonomy" id="694270"/>
    <lineage>
        <taxon>Eukaryota</taxon>
        <taxon>Fungi</taxon>
        <taxon>Dikarya</taxon>
        <taxon>Ascomycota</taxon>
        <taxon>Pezizomycotina</taxon>
        <taxon>Sordariomycetes</taxon>
        <taxon>Hypocreomycetidae</taxon>
        <taxon>Hypocreales</taxon>
        <taxon>Nectriaceae</taxon>
        <taxon>Fusarium</taxon>
    </lineage>
</organism>